<accession>A0A0R1V4D0</accession>
<keyword evidence="3" id="KW-1185">Reference proteome</keyword>
<dbReference type="Proteomes" id="UP000051166">
    <property type="component" value="Unassembled WGS sequence"/>
</dbReference>
<dbReference type="EMBL" id="AZFQ01000047">
    <property type="protein sequence ID" value="KRL97906.1"/>
    <property type="molecule type" value="Genomic_DNA"/>
</dbReference>
<proteinExistence type="predicted"/>
<dbReference type="STRING" id="1423801.FD50_GL001115"/>
<comment type="caution">
    <text evidence="2">The sequence shown here is derived from an EMBL/GenBank/DDBJ whole genome shotgun (WGS) entry which is preliminary data.</text>
</comment>
<feature type="domain" description="Peptidase C39-like" evidence="1">
    <location>
        <begin position="61"/>
        <end position="222"/>
    </location>
</feature>
<dbReference type="PIRSF" id="PIRSF032442">
    <property type="entry name" value="UCP032442"/>
    <property type="match status" value="1"/>
</dbReference>
<evidence type="ECO:0000313" key="2">
    <source>
        <dbReference type="EMBL" id="KRL97906.1"/>
    </source>
</evidence>
<dbReference type="InterPro" id="IPR016997">
    <property type="entry name" value="UCP032442"/>
</dbReference>
<sequence>MFSIIMLCVLIGTSVYAFREVILGDDQGAVIRKFTDSVRMMTTGKKANEEKTLKKVNKVVLDVPLINQMDDPKLYNGCEVTSLAMLLQYHKINVSKNTLGDEIETVPLDYDDGQHGNPNVGFVGDVTGDSAGLGVYHGPVAKLAQKYSKNVHDISGQSFSKVIERLELGQPVWTITTVNFAPVDDFQDWQTPQGEMKITFSEHSVVITGFDRKNSLIYINNPFGNKNQAVSWNDFEDAYNQMGKQAIYID</sequence>
<dbReference type="AlphaFoldDB" id="A0A0R1V4D0"/>
<organism evidence="2 3">
    <name type="scientific">Liquorilactobacillus satsumensis DSM 16230 = JCM 12392</name>
    <dbReference type="NCBI Taxonomy" id="1423801"/>
    <lineage>
        <taxon>Bacteria</taxon>
        <taxon>Bacillati</taxon>
        <taxon>Bacillota</taxon>
        <taxon>Bacilli</taxon>
        <taxon>Lactobacillales</taxon>
        <taxon>Lactobacillaceae</taxon>
        <taxon>Liquorilactobacillus</taxon>
    </lineage>
</organism>
<evidence type="ECO:0000313" key="3">
    <source>
        <dbReference type="Proteomes" id="UP000051166"/>
    </source>
</evidence>
<dbReference type="CDD" id="cd02549">
    <property type="entry name" value="Peptidase_C39A"/>
    <property type="match status" value="1"/>
</dbReference>
<dbReference type="PANTHER" id="PTHR37806:SF1">
    <property type="entry name" value="PEPTIDASE C39-LIKE DOMAIN-CONTAINING PROTEIN"/>
    <property type="match status" value="1"/>
</dbReference>
<dbReference type="Pfam" id="PF13529">
    <property type="entry name" value="Peptidase_C39_2"/>
    <property type="match status" value="1"/>
</dbReference>
<dbReference type="InterPro" id="IPR039564">
    <property type="entry name" value="Peptidase_C39-like"/>
</dbReference>
<dbReference type="InterPro" id="IPR039563">
    <property type="entry name" value="Peptidase_C39_single_dom"/>
</dbReference>
<dbReference type="RefSeq" id="WP_056961043.1">
    <property type="nucleotide sequence ID" value="NZ_AZFQ01000047.1"/>
</dbReference>
<dbReference type="PANTHER" id="PTHR37806">
    <property type="entry name" value="LMO0724 PROTEIN"/>
    <property type="match status" value="1"/>
</dbReference>
<name>A0A0R1V4D0_9LACO</name>
<dbReference type="GeneID" id="98308474"/>
<reference evidence="2 3" key="1">
    <citation type="journal article" date="2015" name="Genome Announc.">
        <title>Expanding the biotechnology potential of lactobacilli through comparative genomics of 213 strains and associated genera.</title>
        <authorList>
            <person name="Sun Z."/>
            <person name="Harris H.M."/>
            <person name="McCann A."/>
            <person name="Guo C."/>
            <person name="Argimon S."/>
            <person name="Zhang W."/>
            <person name="Yang X."/>
            <person name="Jeffery I.B."/>
            <person name="Cooney J.C."/>
            <person name="Kagawa T.F."/>
            <person name="Liu W."/>
            <person name="Song Y."/>
            <person name="Salvetti E."/>
            <person name="Wrobel A."/>
            <person name="Rasinkangas P."/>
            <person name="Parkhill J."/>
            <person name="Rea M.C."/>
            <person name="O'Sullivan O."/>
            <person name="Ritari J."/>
            <person name="Douillard F.P."/>
            <person name="Paul Ross R."/>
            <person name="Yang R."/>
            <person name="Briner A.E."/>
            <person name="Felis G.E."/>
            <person name="de Vos W.M."/>
            <person name="Barrangou R."/>
            <person name="Klaenhammer T.R."/>
            <person name="Caufield P.W."/>
            <person name="Cui Y."/>
            <person name="Zhang H."/>
            <person name="O'Toole P.W."/>
        </authorList>
    </citation>
    <scope>NUCLEOTIDE SEQUENCE [LARGE SCALE GENOMIC DNA]</scope>
    <source>
        <strain evidence="2 3">DSM 16230</strain>
    </source>
</reference>
<evidence type="ECO:0000259" key="1">
    <source>
        <dbReference type="Pfam" id="PF13529"/>
    </source>
</evidence>
<dbReference type="OrthoDB" id="1164310at2"/>
<gene>
    <name evidence="2" type="ORF">FD50_GL001115</name>
</gene>
<dbReference type="PATRIC" id="fig|1423801.4.peg.1136"/>
<protein>
    <recommendedName>
        <fullName evidence="1">Peptidase C39-like domain-containing protein</fullName>
    </recommendedName>
</protein>
<dbReference type="Gene3D" id="3.90.70.10">
    <property type="entry name" value="Cysteine proteinases"/>
    <property type="match status" value="1"/>
</dbReference>